<dbReference type="EC" id="4.2.2.n1" evidence="8"/>
<dbReference type="InterPro" id="IPR001638">
    <property type="entry name" value="Solute-binding_3/MltF_N"/>
</dbReference>
<dbReference type="Gene3D" id="3.40.190.10">
    <property type="entry name" value="Periplasmic binding protein-like II"/>
    <property type="match status" value="2"/>
</dbReference>
<gene>
    <name evidence="8" type="primary">mltF</name>
    <name evidence="10" type="ORF">SAMN05660429_02813</name>
</gene>
<keyword evidence="3 8" id="KW-0732">Signal</keyword>
<dbReference type="AlphaFoldDB" id="A0A1I0HJG4"/>
<keyword evidence="6 8" id="KW-0456">Lyase</keyword>
<dbReference type="Pfam" id="PF01464">
    <property type="entry name" value="SLT"/>
    <property type="match status" value="1"/>
</dbReference>
<dbReference type="EMBL" id="FOHK01000016">
    <property type="protein sequence ID" value="SET83255.1"/>
    <property type="molecule type" value="Genomic_DNA"/>
</dbReference>
<evidence type="ECO:0000256" key="2">
    <source>
        <dbReference type="ARBA" id="ARBA00010333"/>
    </source>
</evidence>
<dbReference type="OrthoDB" id="9815002at2"/>
<evidence type="ECO:0000256" key="6">
    <source>
        <dbReference type="ARBA" id="ARBA00023239"/>
    </source>
</evidence>
<dbReference type="NCBIfam" id="NF008112">
    <property type="entry name" value="PRK10859.1"/>
    <property type="match status" value="1"/>
</dbReference>
<feature type="domain" description="Solute-binding protein family 3/N-terminal" evidence="9">
    <location>
        <begin position="38"/>
        <end position="261"/>
    </location>
</feature>
<dbReference type="Proteomes" id="UP000199308">
    <property type="component" value="Unassembled WGS sequence"/>
</dbReference>
<dbReference type="PROSITE" id="PS00922">
    <property type="entry name" value="TRANSGLYCOSYLASE"/>
    <property type="match status" value="1"/>
</dbReference>
<evidence type="ECO:0000256" key="3">
    <source>
        <dbReference type="ARBA" id="ARBA00022729"/>
    </source>
</evidence>
<evidence type="ECO:0000256" key="7">
    <source>
        <dbReference type="ARBA" id="ARBA00023316"/>
    </source>
</evidence>
<dbReference type="STRING" id="349064.SAMN05660429_02813"/>
<evidence type="ECO:0000256" key="4">
    <source>
        <dbReference type="ARBA" id="ARBA00023136"/>
    </source>
</evidence>
<name>A0A1I0HJG4_THASX</name>
<dbReference type="HAMAP" id="MF_02016">
    <property type="entry name" value="MltF"/>
    <property type="match status" value="1"/>
</dbReference>
<keyword evidence="4 8" id="KW-0472">Membrane</keyword>
<dbReference type="FunFam" id="1.10.530.10:FF:000003">
    <property type="entry name" value="Membrane-bound lytic murein transglycosylase F"/>
    <property type="match status" value="1"/>
</dbReference>
<feature type="region of interest" description="LT domain" evidence="8">
    <location>
        <begin position="262"/>
        <end position="452"/>
    </location>
</feature>
<dbReference type="GO" id="GO:0009279">
    <property type="term" value="C:cell outer membrane"/>
    <property type="evidence" value="ECO:0007669"/>
    <property type="project" value="UniProtKB-SubCell"/>
</dbReference>
<evidence type="ECO:0000313" key="10">
    <source>
        <dbReference type="EMBL" id="SET83255.1"/>
    </source>
</evidence>
<comment type="caution">
    <text evidence="8">Lacks conserved residue(s) required for the propagation of feature annotation.</text>
</comment>
<comment type="similarity">
    <text evidence="8">In the N-terminal section; belongs to the bacterial solute-binding protein 3 family.</text>
</comment>
<dbReference type="PANTHER" id="PTHR35936:SF32">
    <property type="entry name" value="MEMBRANE-BOUND LYTIC MUREIN TRANSGLYCOSYLASE F"/>
    <property type="match status" value="1"/>
</dbReference>
<feature type="chain" id="PRO_5011800646" description="Membrane-bound lytic murein transglycosylase F" evidence="8">
    <location>
        <begin position="20"/>
        <end position="452"/>
    </location>
</feature>
<protein>
    <recommendedName>
        <fullName evidence="8">Membrane-bound lytic murein transglycosylase F</fullName>
        <ecNumber evidence="8">4.2.2.n1</ecNumber>
    </recommendedName>
    <alternativeName>
        <fullName evidence="8">Murein lyase F</fullName>
    </alternativeName>
</protein>
<dbReference type="GO" id="GO:0016998">
    <property type="term" value="P:cell wall macromolecule catabolic process"/>
    <property type="evidence" value="ECO:0007669"/>
    <property type="project" value="UniProtKB-UniRule"/>
</dbReference>
<dbReference type="GO" id="GO:0009253">
    <property type="term" value="P:peptidoglycan catabolic process"/>
    <property type="evidence" value="ECO:0007669"/>
    <property type="project" value="TreeGrafter"/>
</dbReference>
<evidence type="ECO:0000256" key="5">
    <source>
        <dbReference type="ARBA" id="ARBA00023237"/>
    </source>
</evidence>
<accession>A0A1I0HJG4</accession>
<dbReference type="InterPro" id="IPR000189">
    <property type="entry name" value="Transglyc_AS"/>
</dbReference>
<comment type="similarity">
    <text evidence="8">In the C-terminal section; belongs to the transglycosylase Slt family.</text>
</comment>
<dbReference type="SUPFAM" id="SSF53850">
    <property type="entry name" value="Periplasmic binding protein-like II"/>
    <property type="match status" value="1"/>
</dbReference>
<dbReference type="RefSeq" id="WP_093331828.1">
    <property type="nucleotide sequence ID" value="NZ_AP027363.1"/>
</dbReference>
<evidence type="ECO:0000259" key="9">
    <source>
        <dbReference type="SMART" id="SM00062"/>
    </source>
</evidence>
<dbReference type="CDD" id="cd13403">
    <property type="entry name" value="MLTF-like"/>
    <property type="match status" value="1"/>
</dbReference>
<dbReference type="CDD" id="cd01009">
    <property type="entry name" value="PBP2_YfhD_N"/>
    <property type="match status" value="1"/>
</dbReference>
<keyword evidence="5 8" id="KW-0998">Cell outer membrane</keyword>
<dbReference type="PANTHER" id="PTHR35936">
    <property type="entry name" value="MEMBRANE-BOUND LYTIC MUREIN TRANSGLYCOSYLASE F"/>
    <property type="match status" value="1"/>
</dbReference>
<dbReference type="SUPFAM" id="SSF53955">
    <property type="entry name" value="Lysozyme-like"/>
    <property type="match status" value="1"/>
</dbReference>
<dbReference type="Gene3D" id="1.10.530.10">
    <property type="match status" value="1"/>
</dbReference>
<dbReference type="InterPro" id="IPR023703">
    <property type="entry name" value="MltF"/>
</dbReference>
<comment type="function">
    <text evidence="8">Murein-degrading enzyme that degrades murein glycan strands and insoluble, high-molecular weight murein sacculi, with the concomitant formation of a 1,6-anhydromuramoyl product. Lytic transglycosylases (LTs) play an integral role in the metabolism of the peptidoglycan (PG) sacculus. Their lytic action creates space within the PG sacculus to allow for its expansion as well as for the insertion of various structures such as secretion systems and flagella.</text>
</comment>
<organism evidence="10 11">
    <name type="scientific">Thalassotalea agarivorans</name>
    <name type="common">Thalassomonas agarivorans</name>
    <dbReference type="NCBI Taxonomy" id="349064"/>
    <lineage>
        <taxon>Bacteria</taxon>
        <taxon>Pseudomonadati</taxon>
        <taxon>Pseudomonadota</taxon>
        <taxon>Gammaproteobacteria</taxon>
        <taxon>Alteromonadales</taxon>
        <taxon>Colwelliaceae</taxon>
        <taxon>Thalassotalea</taxon>
    </lineage>
</organism>
<evidence type="ECO:0000256" key="8">
    <source>
        <dbReference type="HAMAP-Rule" id="MF_02016"/>
    </source>
</evidence>
<comment type="similarity">
    <text evidence="2">Belongs to the bacterial solute-binding protein 3 family.</text>
</comment>
<dbReference type="Pfam" id="PF00497">
    <property type="entry name" value="SBP_bac_3"/>
    <property type="match status" value="1"/>
</dbReference>
<reference evidence="10 11" key="1">
    <citation type="submission" date="2016-10" db="EMBL/GenBank/DDBJ databases">
        <authorList>
            <person name="de Groot N.N."/>
        </authorList>
    </citation>
    <scope>NUCLEOTIDE SEQUENCE [LARGE SCALE GENOMIC DNA]</scope>
    <source>
        <strain evidence="10 11">DSM 19706</strain>
    </source>
</reference>
<comment type="domain">
    <text evidence="8">The N-terminal domain does not have lytic activity and probably modulates enzymatic activity. The C-terminal domain is the catalytic active domain.</text>
</comment>
<keyword evidence="7 8" id="KW-0961">Cell wall biogenesis/degradation</keyword>
<dbReference type="PROSITE" id="PS51257">
    <property type="entry name" value="PROKAR_LIPOPROTEIN"/>
    <property type="match status" value="1"/>
</dbReference>
<keyword evidence="11" id="KW-1185">Reference proteome</keyword>
<dbReference type="SMART" id="SM00062">
    <property type="entry name" value="PBPb"/>
    <property type="match status" value="1"/>
</dbReference>
<comment type="similarity">
    <text evidence="1">Belongs to the transglycosylase Slt family.</text>
</comment>
<evidence type="ECO:0000313" key="11">
    <source>
        <dbReference type="Proteomes" id="UP000199308"/>
    </source>
</evidence>
<evidence type="ECO:0000256" key="1">
    <source>
        <dbReference type="ARBA" id="ARBA00007734"/>
    </source>
</evidence>
<feature type="signal peptide" evidence="8">
    <location>
        <begin position="1"/>
        <end position="19"/>
    </location>
</feature>
<dbReference type="InterPro" id="IPR008258">
    <property type="entry name" value="Transglycosylase_SLT_dom_1"/>
</dbReference>
<comment type="subcellular location">
    <subcellularLocation>
        <location evidence="8">Cell outer membrane</location>
        <topology evidence="8">Peripheral membrane protein</topology>
    </subcellularLocation>
    <text evidence="8">Attached to the inner leaflet of the outer membrane.</text>
</comment>
<sequence length="452" mass="51517" precursor="true">MIRNTYTLCLILALTLALVACKPAPNDTSLGTVLSAKTLRVGMMFGPTTYYLGAQGPEGFEYELAKAYAKYLDVELEVVASYSLDDLFAKLDNHEVDMLASGLTVTEERKKHYQFSPSYDEVSQLLVYKRGTTRPREITDITQPLLVTSASSHLENLIALKATYPNLQWKESPEHDAEELMAKISIGEIAYTVVDSNQLAVNRRYYPEISPALELKKAEPIAWVINKSSDKALFTSLIEFFGTVHHDGTIIAMQDKYYGHIQEFNFVNTRAFIRAVDKTLPKYRATFEKHSDIIDWRLLAAISYQESHWNPRAKSYTGVRGMMMLTLPTAKQVGVKNRLDAEQSIAGGAKYFQQLIARMPARIPEPDRLWFALAAYNVGYGHLNDARAITRKQGGDADRWVDVKERLPLLRQKKYYKHTKYGYARGDEAVNYVDNIRRYYDTLTWLDEKVTE</sequence>
<dbReference type="InterPro" id="IPR023346">
    <property type="entry name" value="Lysozyme-like_dom_sf"/>
</dbReference>
<proteinExistence type="inferred from homology"/>
<dbReference type="GO" id="GO:0008933">
    <property type="term" value="F:peptidoglycan lytic transglycosylase activity"/>
    <property type="evidence" value="ECO:0007669"/>
    <property type="project" value="UniProtKB-UniRule"/>
</dbReference>
<dbReference type="GO" id="GO:0071555">
    <property type="term" value="P:cell wall organization"/>
    <property type="evidence" value="ECO:0007669"/>
    <property type="project" value="UniProtKB-KW"/>
</dbReference>
<feature type="active site" evidence="8">
    <location>
        <position position="306"/>
    </location>
</feature>
<comment type="catalytic activity">
    <reaction evidence="8">
        <text>Exolytic cleavage of the (1-&gt;4)-beta-glycosidic linkage between N-acetylmuramic acid (MurNAc) and N-acetylglucosamine (GlcNAc) residues in peptidoglycan, from either the reducing or the non-reducing ends of the peptidoglycan chains, with concomitant formation of a 1,6-anhydrobond in the MurNAc residue.</text>
        <dbReference type="EC" id="4.2.2.n1"/>
    </reaction>
</comment>